<dbReference type="SUPFAM" id="SSF56112">
    <property type="entry name" value="Protein kinase-like (PK-like)"/>
    <property type="match status" value="1"/>
</dbReference>
<dbReference type="InterPro" id="IPR004119">
    <property type="entry name" value="EcKL"/>
</dbReference>
<protein>
    <recommendedName>
        <fullName evidence="2">CHK kinase-like domain-containing protein</fullName>
    </recommendedName>
</protein>
<dbReference type="InterPro" id="IPR011009">
    <property type="entry name" value="Kinase-like_dom_sf"/>
</dbReference>
<gene>
    <name evidence="1" type="ORF">METZ01_LOCUS146570</name>
</gene>
<accession>A0A381ZWR7</accession>
<organism evidence="1">
    <name type="scientific">marine metagenome</name>
    <dbReference type="NCBI Taxonomy" id="408172"/>
    <lineage>
        <taxon>unclassified sequences</taxon>
        <taxon>metagenomes</taxon>
        <taxon>ecological metagenomes</taxon>
    </lineage>
</organism>
<reference evidence="1" key="1">
    <citation type="submission" date="2018-05" db="EMBL/GenBank/DDBJ databases">
        <authorList>
            <person name="Lanie J.A."/>
            <person name="Ng W.-L."/>
            <person name="Kazmierczak K.M."/>
            <person name="Andrzejewski T.M."/>
            <person name="Davidsen T.M."/>
            <person name="Wayne K.J."/>
            <person name="Tettelin H."/>
            <person name="Glass J.I."/>
            <person name="Rusch D."/>
            <person name="Podicherti R."/>
            <person name="Tsui H.-C.T."/>
            <person name="Winkler M.E."/>
        </authorList>
    </citation>
    <scope>NUCLEOTIDE SEQUENCE</scope>
</reference>
<evidence type="ECO:0000313" key="1">
    <source>
        <dbReference type="EMBL" id="SVA93716.1"/>
    </source>
</evidence>
<dbReference type="PANTHER" id="PTHR11012:SF30">
    <property type="entry name" value="PROTEIN KINASE-LIKE DOMAIN-CONTAINING"/>
    <property type="match status" value="1"/>
</dbReference>
<dbReference type="EMBL" id="UINC01022974">
    <property type="protein sequence ID" value="SVA93716.1"/>
    <property type="molecule type" value="Genomic_DNA"/>
</dbReference>
<evidence type="ECO:0008006" key="2">
    <source>
        <dbReference type="Google" id="ProtNLM"/>
    </source>
</evidence>
<dbReference type="Gene3D" id="3.90.1200.10">
    <property type="match status" value="1"/>
</dbReference>
<dbReference type="PANTHER" id="PTHR11012">
    <property type="entry name" value="PROTEIN KINASE-LIKE DOMAIN-CONTAINING"/>
    <property type="match status" value="1"/>
</dbReference>
<dbReference type="Pfam" id="PF02958">
    <property type="entry name" value="EcKL"/>
    <property type="match status" value="1"/>
</dbReference>
<name>A0A381ZWR7_9ZZZZ</name>
<dbReference type="AlphaFoldDB" id="A0A381ZWR7"/>
<proteinExistence type="predicted"/>
<sequence>MNNFPITPEDITTAWLSEALGNQIDHFRIEPLGAGGGLLGLVTRLHLQGDATPETLIAKFPTPTPENRAVAEVYDMYGREYRFYTQVAPTVPLRSPRCHYAAYNPDSGDVALLLEDLSHMRLGDQVKGCSAAEAHAVISGIASLHRNTWQPDHLTEIKQHDMPYQREGMIGGFQAGWPVVINQFNQYFDDELIQVGATLPDHVNNLLDRIHDGPLVIGHGDVRLDNIFFDDDGIALVDYQAVCKAAPEHDLAYFVTQSLADDVRSAEDWHSVYFNELTMLGIDYDKKYSYQRYRLCAMYFLCYSVIIAGTLDPANERGRQLAETLLGNSIRSLKELNALELIA</sequence>